<keyword evidence="5" id="KW-0800">Toxin</keyword>
<name>A0AA86J175_9BURK</name>
<evidence type="ECO:0000256" key="3">
    <source>
        <dbReference type="ARBA" id="ARBA00022723"/>
    </source>
</evidence>
<keyword evidence="8" id="KW-1185">Reference proteome</keyword>
<organism evidence="7 8">
    <name type="scientific">Limnobacter thiooxidans</name>
    <dbReference type="NCBI Taxonomy" id="131080"/>
    <lineage>
        <taxon>Bacteria</taxon>
        <taxon>Pseudomonadati</taxon>
        <taxon>Pseudomonadota</taxon>
        <taxon>Betaproteobacteria</taxon>
        <taxon>Burkholderiales</taxon>
        <taxon>Burkholderiaceae</taxon>
        <taxon>Limnobacter</taxon>
    </lineage>
</organism>
<evidence type="ECO:0000313" key="8">
    <source>
        <dbReference type="Proteomes" id="UP001329151"/>
    </source>
</evidence>
<accession>A0AA86J175</accession>
<evidence type="ECO:0000256" key="1">
    <source>
        <dbReference type="ARBA" id="ARBA00022649"/>
    </source>
</evidence>
<dbReference type="Proteomes" id="UP001329151">
    <property type="component" value="Chromosome"/>
</dbReference>
<dbReference type="EMBL" id="AP028947">
    <property type="protein sequence ID" value="BET24894.1"/>
    <property type="molecule type" value="Genomic_DNA"/>
</dbReference>
<comment type="cofactor">
    <cofactor evidence="5">
        <name>Mg(2+)</name>
        <dbReference type="ChEBI" id="CHEBI:18420"/>
    </cofactor>
</comment>
<sequence>MKVLVDTTVWVDHFQQAEPQLVRLLNEGCVLTHPFVVGEMSLANLHDRTQVLASLADLEPAVLASPAEVQELIELRSLYGRGLGYVDTHLLAAALLSPGATLWTRDCHLFRVARELGLAAPIQDRFFMHDTGAIYPDPKEG</sequence>
<comment type="similarity">
    <text evidence="5">Belongs to the PINc/VapC protein family.</text>
</comment>
<dbReference type="GO" id="GO:0000287">
    <property type="term" value="F:magnesium ion binding"/>
    <property type="evidence" value="ECO:0007669"/>
    <property type="project" value="UniProtKB-UniRule"/>
</dbReference>
<dbReference type="KEGG" id="lto:RGQ30_03950"/>
<feature type="binding site" evidence="5">
    <location>
        <position position="87"/>
    </location>
    <ligand>
        <name>Mg(2+)</name>
        <dbReference type="ChEBI" id="CHEBI:18420"/>
    </ligand>
</feature>
<dbReference type="HAMAP" id="MF_00265">
    <property type="entry name" value="VapC_Nob1"/>
    <property type="match status" value="1"/>
</dbReference>
<dbReference type="Pfam" id="PF01850">
    <property type="entry name" value="PIN"/>
    <property type="match status" value="1"/>
</dbReference>
<dbReference type="InterPro" id="IPR022907">
    <property type="entry name" value="VapC_family"/>
</dbReference>
<dbReference type="InterPro" id="IPR029060">
    <property type="entry name" value="PIN-like_dom_sf"/>
</dbReference>
<protein>
    <recommendedName>
        <fullName evidence="5">Ribonuclease VapC</fullName>
        <shortName evidence="5">RNase VapC</shortName>
        <ecNumber evidence="5">3.1.-.-</ecNumber>
    </recommendedName>
    <alternativeName>
        <fullName evidence="5">Toxin VapC</fullName>
    </alternativeName>
</protein>
<dbReference type="GO" id="GO:0004540">
    <property type="term" value="F:RNA nuclease activity"/>
    <property type="evidence" value="ECO:0007669"/>
    <property type="project" value="InterPro"/>
</dbReference>
<dbReference type="InterPro" id="IPR002716">
    <property type="entry name" value="PIN_dom"/>
</dbReference>
<dbReference type="GO" id="GO:0016787">
    <property type="term" value="F:hydrolase activity"/>
    <property type="evidence" value="ECO:0007669"/>
    <property type="project" value="UniProtKB-KW"/>
</dbReference>
<dbReference type="AlphaFoldDB" id="A0AA86J175"/>
<dbReference type="GO" id="GO:0090729">
    <property type="term" value="F:toxin activity"/>
    <property type="evidence" value="ECO:0007669"/>
    <property type="project" value="UniProtKB-KW"/>
</dbReference>
<dbReference type="CDD" id="cd09854">
    <property type="entry name" value="PIN_VapC-like"/>
    <property type="match status" value="1"/>
</dbReference>
<proteinExistence type="inferred from homology"/>
<keyword evidence="4 5" id="KW-0378">Hydrolase</keyword>
<evidence type="ECO:0000256" key="5">
    <source>
        <dbReference type="HAMAP-Rule" id="MF_00265"/>
    </source>
</evidence>
<comment type="function">
    <text evidence="5">Toxic component of a toxin-antitoxin (TA) system. An RNase.</text>
</comment>
<feature type="domain" description="PIN" evidence="6">
    <location>
        <begin position="3"/>
        <end position="114"/>
    </location>
</feature>
<dbReference type="Gene3D" id="3.40.50.1010">
    <property type="entry name" value="5'-nuclease"/>
    <property type="match status" value="1"/>
</dbReference>
<keyword evidence="1 5" id="KW-1277">Toxin-antitoxin system</keyword>
<evidence type="ECO:0000313" key="7">
    <source>
        <dbReference type="EMBL" id="BET24894.1"/>
    </source>
</evidence>
<evidence type="ECO:0000256" key="4">
    <source>
        <dbReference type="ARBA" id="ARBA00022801"/>
    </source>
</evidence>
<evidence type="ECO:0000259" key="6">
    <source>
        <dbReference type="Pfam" id="PF01850"/>
    </source>
</evidence>
<dbReference type="EC" id="3.1.-.-" evidence="5"/>
<dbReference type="SUPFAM" id="SSF88723">
    <property type="entry name" value="PIN domain-like"/>
    <property type="match status" value="1"/>
</dbReference>
<gene>
    <name evidence="5" type="primary">vapC</name>
    <name evidence="7" type="ORF">RGQ30_03950</name>
</gene>
<evidence type="ECO:0000256" key="2">
    <source>
        <dbReference type="ARBA" id="ARBA00022722"/>
    </source>
</evidence>
<keyword evidence="5" id="KW-0460">Magnesium</keyword>
<keyword evidence="3 5" id="KW-0479">Metal-binding</keyword>
<reference evidence="7 8" key="1">
    <citation type="submission" date="2023-10" db="EMBL/GenBank/DDBJ databases">
        <title>Complete Genome Sequence of Limnobacter thiooxidans CS-K2T, Isolated from freshwater lake sediments in Bavaria, Germany.</title>
        <authorList>
            <person name="Naruki M."/>
            <person name="Watanabe A."/>
            <person name="Warashina T."/>
            <person name="Morita T."/>
            <person name="Arakawa K."/>
        </authorList>
    </citation>
    <scope>NUCLEOTIDE SEQUENCE [LARGE SCALE GENOMIC DNA]</scope>
    <source>
        <strain evidence="7 8">CS-K2</strain>
    </source>
</reference>
<feature type="binding site" evidence="5">
    <location>
        <position position="6"/>
    </location>
    <ligand>
        <name>Mg(2+)</name>
        <dbReference type="ChEBI" id="CHEBI:18420"/>
    </ligand>
</feature>
<keyword evidence="2 5" id="KW-0540">Nuclease</keyword>